<dbReference type="KEGG" id="bbae:FRD01_10565"/>
<dbReference type="RefSeq" id="WP_146959405.1">
    <property type="nucleotide sequence ID" value="NZ_CP042467.1"/>
</dbReference>
<organism evidence="1 2">
    <name type="scientific">Microvenator marinus</name>
    <dbReference type="NCBI Taxonomy" id="2600177"/>
    <lineage>
        <taxon>Bacteria</taxon>
        <taxon>Deltaproteobacteria</taxon>
        <taxon>Bradymonadales</taxon>
        <taxon>Microvenatoraceae</taxon>
        <taxon>Microvenator</taxon>
    </lineage>
</organism>
<gene>
    <name evidence="1" type="ORF">FRD01_10565</name>
</gene>
<name>A0A5B8XVA5_9DELT</name>
<dbReference type="EMBL" id="CP042467">
    <property type="protein sequence ID" value="QED27666.1"/>
    <property type="molecule type" value="Genomic_DNA"/>
</dbReference>
<dbReference type="Proteomes" id="UP000321595">
    <property type="component" value="Chromosome"/>
</dbReference>
<reference evidence="1 2" key="1">
    <citation type="submission" date="2019-08" db="EMBL/GenBank/DDBJ databases">
        <authorList>
            <person name="Liang Q."/>
        </authorList>
    </citation>
    <scope>NUCLEOTIDE SEQUENCE [LARGE SCALE GENOMIC DNA]</scope>
    <source>
        <strain evidence="1 2">V1718</strain>
    </source>
</reference>
<protein>
    <submittedName>
        <fullName evidence="1">Uncharacterized protein</fullName>
    </submittedName>
</protein>
<keyword evidence="2" id="KW-1185">Reference proteome</keyword>
<proteinExistence type="predicted"/>
<dbReference type="AlphaFoldDB" id="A0A5B8XVA5"/>
<dbReference type="OrthoDB" id="5485814at2"/>
<accession>A0A5B8XVA5</accession>
<sequence>MDEPIQLDLTTSVTNVPQANNLGLFIRLMEDLSEHATLSELVEKLEIDERTVQFYADFGRWLGFVEECSQDPRRTGDGREWCVTQTGQAFADSVPARPRLFSKAMFSKPLIQMVQSIKRDSADAFGVEQITTREACEQAIRAMTKLAESTIERRASATAHMLEVAYQPSRIDWSTGEVRKEYRSLVLDFPGRTFLTSMAARQFATDREIRIGFPKQVHHFVLNEGHGLSPQSWGRASWESQDKNSTWFGPVPVTTSTMEAAERGGRDLRRLLVACVPYVTLLTSLLVPKERGAAQAAFRMTLDMYGLKVWHFDRELGGLIDVVEHFAREAKLSPTKGIPKSLSHAPEHLTERGGDTELLGVLMVSGIVREKGTTFELAPGFLDELREGSEENPPLITKIRVLQAFF</sequence>
<evidence type="ECO:0000313" key="1">
    <source>
        <dbReference type="EMBL" id="QED27666.1"/>
    </source>
</evidence>
<evidence type="ECO:0000313" key="2">
    <source>
        <dbReference type="Proteomes" id="UP000321595"/>
    </source>
</evidence>